<gene>
    <name evidence="2" type="ORF">SAMN05421768_106359</name>
</gene>
<dbReference type="EMBL" id="FTNZ01000006">
    <property type="protein sequence ID" value="SIS40144.1"/>
    <property type="molecule type" value="Genomic_DNA"/>
</dbReference>
<evidence type="ECO:0000256" key="1">
    <source>
        <dbReference type="SAM" id="SignalP"/>
    </source>
</evidence>
<dbReference type="RefSeq" id="WP_228435091.1">
    <property type="nucleotide sequence ID" value="NZ_CP033926.1"/>
</dbReference>
<dbReference type="STRING" id="112234.SAMN05421768_106359"/>
<feature type="chain" id="PRO_5011980845" evidence="1">
    <location>
        <begin position="22"/>
        <end position="247"/>
    </location>
</feature>
<name>A0A1N7ISU5_9FLAO</name>
<dbReference type="AlphaFoldDB" id="A0A1N7ISU5"/>
<dbReference type="PROSITE" id="PS51257">
    <property type="entry name" value="PROKAR_LIPOPROTEIN"/>
    <property type="match status" value="1"/>
</dbReference>
<reference evidence="2 3" key="1">
    <citation type="submission" date="2017-01" db="EMBL/GenBank/DDBJ databases">
        <authorList>
            <person name="Mah S.A."/>
            <person name="Swanson W.J."/>
            <person name="Moy G.W."/>
            <person name="Vacquier V.D."/>
        </authorList>
    </citation>
    <scope>NUCLEOTIDE SEQUENCE [LARGE SCALE GENOMIC DNA]</scope>
    <source>
        <strain evidence="2 3">DSM 16927</strain>
    </source>
</reference>
<feature type="signal peptide" evidence="1">
    <location>
        <begin position="1"/>
        <end position="21"/>
    </location>
</feature>
<evidence type="ECO:0000313" key="2">
    <source>
        <dbReference type="EMBL" id="SIS40144.1"/>
    </source>
</evidence>
<organism evidence="2 3">
    <name type="scientific">Chryseobacterium joostei</name>
    <dbReference type="NCBI Taxonomy" id="112234"/>
    <lineage>
        <taxon>Bacteria</taxon>
        <taxon>Pseudomonadati</taxon>
        <taxon>Bacteroidota</taxon>
        <taxon>Flavobacteriia</taxon>
        <taxon>Flavobacteriales</taxon>
        <taxon>Weeksellaceae</taxon>
        <taxon>Chryseobacterium group</taxon>
        <taxon>Chryseobacterium</taxon>
    </lineage>
</organism>
<keyword evidence="1" id="KW-0732">Signal</keyword>
<protein>
    <submittedName>
        <fullName evidence="2">Uncharacterized protein</fullName>
    </submittedName>
</protein>
<accession>A0A1N7ISU5</accession>
<proteinExistence type="predicted"/>
<dbReference type="Proteomes" id="UP000186106">
    <property type="component" value="Unassembled WGS sequence"/>
</dbReference>
<sequence length="247" mass="27798">MNKIFAVLLLFTILFSCTDNTVMEPYDTIQKPGDIAINGYSKPDVLQLRFNGTPISINGNTSYTNKIETNIQFAQDQGETNKLAIYNNETGKEIAQYNITYDNIDDYKKLYFFNLPGIFLQTNIVKPQVNLGKVGFEFIFPNLGEFSGSSLKNVKGVLKRENGVVLAEFDTIGKDNFTAVKVYSFFSSTAPVYLELYKPGTTEPYIGSEIIKVKIKQHMGANMIVLQEKMENGKWVVKGDIDVAEYL</sequence>
<evidence type="ECO:0000313" key="3">
    <source>
        <dbReference type="Proteomes" id="UP000186106"/>
    </source>
</evidence>